<dbReference type="EMBL" id="JAVFHQ010000002">
    <property type="protein sequence ID" value="KAK4550276.1"/>
    <property type="molecule type" value="Genomic_DNA"/>
</dbReference>
<evidence type="ECO:0000256" key="1">
    <source>
        <dbReference type="ARBA" id="ARBA00001971"/>
    </source>
</evidence>
<feature type="transmembrane region" description="Helical" evidence="7">
    <location>
        <begin position="62"/>
        <end position="88"/>
    </location>
</feature>
<protein>
    <recommendedName>
        <fullName evidence="10">Cytochrome P450</fullName>
    </recommendedName>
</protein>
<evidence type="ECO:0000313" key="8">
    <source>
        <dbReference type="EMBL" id="KAK4550276.1"/>
    </source>
</evidence>
<evidence type="ECO:0000256" key="3">
    <source>
        <dbReference type="ARBA" id="ARBA00022723"/>
    </source>
</evidence>
<keyword evidence="5" id="KW-0408">Iron</keyword>
<dbReference type="Gene3D" id="1.10.630.10">
    <property type="entry name" value="Cytochrome P450"/>
    <property type="match status" value="2"/>
</dbReference>
<dbReference type="SUPFAM" id="SSF48264">
    <property type="entry name" value="Cytochrome P450"/>
    <property type="match status" value="1"/>
</dbReference>
<evidence type="ECO:0000256" key="4">
    <source>
        <dbReference type="ARBA" id="ARBA00023002"/>
    </source>
</evidence>
<dbReference type="InterPro" id="IPR001128">
    <property type="entry name" value="Cyt_P450"/>
</dbReference>
<comment type="cofactor">
    <cofactor evidence="1">
        <name>heme</name>
        <dbReference type="ChEBI" id="CHEBI:30413"/>
    </cofactor>
</comment>
<evidence type="ECO:0000256" key="7">
    <source>
        <dbReference type="SAM" id="Phobius"/>
    </source>
</evidence>
<feature type="transmembrane region" description="Helical" evidence="7">
    <location>
        <begin position="36"/>
        <end position="56"/>
    </location>
</feature>
<comment type="caution">
    <text evidence="8">The sequence shown here is derived from an EMBL/GenBank/DDBJ whole genome shotgun (WGS) entry which is preliminary data.</text>
</comment>
<keyword evidence="7" id="KW-1133">Transmembrane helix</keyword>
<organism evidence="8 9">
    <name type="scientific">Oleoguttula mirabilis</name>
    <dbReference type="NCBI Taxonomy" id="1507867"/>
    <lineage>
        <taxon>Eukaryota</taxon>
        <taxon>Fungi</taxon>
        <taxon>Dikarya</taxon>
        <taxon>Ascomycota</taxon>
        <taxon>Pezizomycotina</taxon>
        <taxon>Dothideomycetes</taxon>
        <taxon>Dothideomycetidae</taxon>
        <taxon>Mycosphaerellales</taxon>
        <taxon>Teratosphaeriaceae</taxon>
        <taxon>Oleoguttula</taxon>
    </lineage>
</organism>
<keyword evidence="4" id="KW-0560">Oxidoreductase</keyword>
<name>A0AAV9JX36_9PEZI</name>
<dbReference type="PANTHER" id="PTHR24305:SF187">
    <property type="entry name" value="P450, PUTATIVE (EUROFUNG)-RELATED"/>
    <property type="match status" value="1"/>
</dbReference>
<dbReference type="InterPro" id="IPR050121">
    <property type="entry name" value="Cytochrome_P450_monoxygenase"/>
</dbReference>
<keyword evidence="7" id="KW-0472">Membrane</keyword>
<keyword evidence="3" id="KW-0479">Metal-binding</keyword>
<dbReference type="AlphaFoldDB" id="A0AAV9JX36"/>
<dbReference type="GO" id="GO:0005506">
    <property type="term" value="F:iron ion binding"/>
    <property type="evidence" value="ECO:0007669"/>
    <property type="project" value="InterPro"/>
</dbReference>
<reference evidence="8 9" key="1">
    <citation type="submission" date="2021-11" db="EMBL/GenBank/DDBJ databases">
        <title>Black yeast isolated from Biological Soil Crust.</title>
        <authorList>
            <person name="Kurbessoian T."/>
        </authorList>
    </citation>
    <scope>NUCLEOTIDE SEQUENCE [LARGE SCALE GENOMIC DNA]</scope>
    <source>
        <strain evidence="8 9">CCFEE 5522</strain>
    </source>
</reference>
<dbReference type="GO" id="GO:0016705">
    <property type="term" value="F:oxidoreductase activity, acting on paired donors, with incorporation or reduction of molecular oxygen"/>
    <property type="evidence" value="ECO:0007669"/>
    <property type="project" value="InterPro"/>
</dbReference>
<dbReference type="PANTHER" id="PTHR24305">
    <property type="entry name" value="CYTOCHROME P450"/>
    <property type="match status" value="1"/>
</dbReference>
<sequence length="397" mass="44303">MAILSGLAARGGAFAIGVALHVFLFRIGEWDLQTTALVATSAIAQAATIIGVQVLFPREYDAHLHAIMDVGIIAICMTTGTFISMLCYRAFFHRLNRFPGPFAARLSNIYPTYLSAKRRQLYEEVQALHRQYGDYVRLGPSELSINDPKAVAAIHSAQSPCTKGPWYNGLHPMVSIHTIRNKPEHTSRRKVWDRGFSSKALRDYEPRVQKYAEQLLGQLDARVGQSVNVTDWFNFYSFDVMGDLAFGKSFNMVRDGVKHHFMTSLHRFMLDFGLFGHLLWLLPVDTIAATLTCLFFQLAEAPECLATLQQEIDDAFNKSDNADSADLWKLPYLDAVINETLRLHPPVPSGVQRMTPTEGFQIGDTFIPGDCIVQVPTYTMHRGMLSSPAPSTGGSRD</sequence>
<dbReference type="GO" id="GO:0004497">
    <property type="term" value="F:monooxygenase activity"/>
    <property type="evidence" value="ECO:0007669"/>
    <property type="project" value="UniProtKB-KW"/>
</dbReference>
<dbReference type="GO" id="GO:0020037">
    <property type="term" value="F:heme binding"/>
    <property type="evidence" value="ECO:0007669"/>
    <property type="project" value="InterPro"/>
</dbReference>
<dbReference type="Proteomes" id="UP001324427">
    <property type="component" value="Unassembled WGS sequence"/>
</dbReference>
<dbReference type="InterPro" id="IPR036396">
    <property type="entry name" value="Cyt_P450_sf"/>
</dbReference>
<evidence type="ECO:0000256" key="2">
    <source>
        <dbReference type="ARBA" id="ARBA00010617"/>
    </source>
</evidence>
<dbReference type="Pfam" id="PF00067">
    <property type="entry name" value="p450"/>
    <property type="match status" value="2"/>
</dbReference>
<keyword evidence="6" id="KW-0503">Monooxygenase</keyword>
<evidence type="ECO:0000256" key="5">
    <source>
        <dbReference type="ARBA" id="ARBA00023004"/>
    </source>
</evidence>
<evidence type="ECO:0008006" key="10">
    <source>
        <dbReference type="Google" id="ProtNLM"/>
    </source>
</evidence>
<keyword evidence="9" id="KW-1185">Reference proteome</keyword>
<keyword evidence="7" id="KW-0812">Transmembrane</keyword>
<gene>
    <name evidence="8" type="ORF">LTR36_003243</name>
</gene>
<feature type="transmembrane region" description="Helical" evidence="7">
    <location>
        <begin position="6"/>
        <end position="24"/>
    </location>
</feature>
<proteinExistence type="inferred from homology"/>
<evidence type="ECO:0000256" key="6">
    <source>
        <dbReference type="ARBA" id="ARBA00023033"/>
    </source>
</evidence>
<evidence type="ECO:0000313" key="9">
    <source>
        <dbReference type="Proteomes" id="UP001324427"/>
    </source>
</evidence>
<accession>A0AAV9JX36</accession>
<comment type="similarity">
    <text evidence="2">Belongs to the cytochrome P450 family.</text>
</comment>